<reference evidence="2" key="2">
    <citation type="submission" date="2022-01" db="EMBL/GenBank/DDBJ databases">
        <authorList>
            <person name="Yamashiro T."/>
            <person name="Shiraishi A."/>
            <person name="Satake H."/>
            <person name="Nakayama K."/>
        </authorList>
    </citation>
    <scope>NUCLEOTIDE SEQUENCE</scope>
</reference>
<organism evidence="2 3">
    <name type="scientific">Tanacetum coccineum</name>
    <dbReference type="NCBI Taxonomy" id="301880"/>
    <lineage>
        <taxon>Eukaryota</taxon>
        <taxon>Viridiplantae</taxon>
        <taxon>Streptophyta</taxon>
        <taxon>Embryophyta</taxon>
        <taxon>Tracheophyta</taxon>
        <taxon>Spermatophyta</taxon>
        <taxon>Magnoliopsida</taxon>
        <taxon>eudicotyledons</taxon>
        <taxon>Gunneridae</taxon>
        <taxon>Pentapetalae</taxon>
        <taxon>asterids</taxon>
        <taxon>campanulids</taxon>
        <taxon>Asterales</taxon>
        <taxon>Asteraceae</taxon>
        <taxon>Asteroideae</taxon>
        <taxon>Anthemideae</taxon>
        <taxon>Anthemidinae</taxon>
        <taxon>Tanacetum</taxon>
    </lineage>
</organism>
<evidence type="ECO:0000313" key="2">
    <source>
        <dbReference type="EMBL" id="GJT77213.1"/>
    </source>
</evidence>
<accession>A0ABQ5GR15</accession>
<feature type="region of interest" description="Disordered" evidence="1">
    <location>
        <begin position="202"/>
        <end position="263"/>
    </location>
</feature>
<reference evidence="2" key="1">
    <citation type="journal article" date="2022" name="Int. J. Mol. Sci.">
        <title>Draft Genome of Tanacetum Coccineum: Genomic Comparison of Closely Related Tanacetum-Family Plants.</title>
        <authorList>
            <person name="Yamashiro T."/>
            <person name="Shiraishi A."/>
            <person name="Nakayama K."/>
            <person name="Satake H."/>
        </authorList>
    </citation>
    <scope>NUCLEOTIDE SEQUENCE</scope>
</reference>
<comment type="caution">
    <text evidence="2">The sequence shown here is derived from an EMBL/GenBank/DDBJ whole genome shotgun (WGS) entry which is preliminary data.</text>
</comment>
<dbReference type="EMBL" id="BQNB010018692">
    <property type="protein sequence ID" value="GJT77213.1"/>
    <property type="molecule type" value="Genomic_DNA"/>
</dbReference>
<name>A0ABQ5GR15_9ASTR</name>
<protein>
    <submittedName>
        <fullName evidence="2">Uncharacterized protein</fullName>
    </submittedName>
</protein>
<gene>
    <name evidence="2" type="ORF">Tco_1043938</name>
</gene>
<sequence>MSVEQLAQHFNVELPVLLEAMTRINYFVWNQRRAHGIEGPEITFLVKLPPPSGQVIRTYSDADTMLQFMGVIDLTWDNLVFLFHMAGGNPAPGALRGRGRGRGAVTVLPGPGGRCPGGHSALATLPGLVGRDLGGRGALAAMPGPTGRGPGGRGALTALPVSPPAKPPEHHGLIAHDQLELAKSPEHHDLLGHDQLDLESRQSTTASWAMRPQPTGPSKAARAPRPPGQRPPGPGKTATAPRHGLGHKEHMEQDYLCPQQTKS</sequence>
<feature type="compositionally biased region" description="Pro residues" evidence="1">
    <location>
        <begin position="224"/>
        <end position="234"/>
    </location>
</feature>
<feature type="region of interest" description="Disordered" evidence="1">
    <location>
        <begin position="139"/>
        <end position="171"/>
    </location>
</feature>
<keyword evidence="3" id="KW-1185">Reference proteome</keyword>
<evidence type="ECO:0000256" key="1">
    <source>
        <dbReference type="SAM" id="MobiDB-lite"/>
    </source>
</evidence>
<evidence type="ECO:0000313" key="3">
    <source>
        <dbReference type="Proteomes" id="UP001151760"/>
    </source>
</evidence>
<dbReference type="Proteomes" id="UP001151760">
    <property type="component" value="Unassembled WGS sequence"/>
</dbReference>
<proteinExistence type="predicted"/>